<accession>A0ABD2NRQ4</accession>
<sequence length="167" mass="19431">MFSAEEITSTDNLGTVQKKLVNERFDILDCNMEFKCHGRVKILNLNVQGLSNEYNLIEILLTDICNPDFISITDYLVTSPILKMVTQCSYHRSSKYSETIRNMLGEFKEVSWLVTLTLRVLKKSLTNPIFEKDDAPKMENYRLNTTVSTCPKIFEKEYTVAWCYFLK</sequence>
<proteinExistence type="predicted"/>
<dbReference type="Proteomes" id="UP001516400">
    <property type="component" value="Unassembled WGS sequence"/>
</dbReference>
<gene>
    <name evidence="1" type="ORF">HHI36_004615</name>
</gene>
<keyword evidence="2" id="KW-1185">Reference proteome</keyword>
<dbReference type="AlphaFoldDB" id="A0ABD2NRQ4"/>
<name>A0ABD2NRQ4_9CUCU</name>
<reference evidence="1 2" key="1">
    <citation type="journal article" date="2021" name="BMC Biol.">
        <title>Horizontally acquired antibacterial genes associated with adaptive radiation of ladybird beetles.</title>
        <authorList>
            <person name="Li H.S."/>
            <person name="Tang X.F."/>
            <person name="Huang Y.H."/>
            <person name="Xu Z.Y."/>
            <person name="Chen M.L."/>
            <person name="Du X.Y."/>
            <person name="Qiu B.Y."/>
            <person name="Chen P.T."/>
            <person name="Zhang W."/>
            <person name="Slipinski A."/>
            <person name="Escalona H.E."/>
            <person name="Waterhouse R.M."/>
            <person name="Zwick A."/>
            <person name="Pang H."/>
        </authorList>
    </citation>
    <scope>NUCLEOTIDE SEQUENCE [LARGE SCALE GENOMIC DNA]</scope>
    <source>
        <strain evidence="1">SYSU2018</strain>
    </source>
</reference>
<evidence type="ECO:0000313" key="1">
    <source>
        <dbReference type="EMBL" id="KAL3281406.1"/>
    </source>
</evidence>
<comment type="caution">
    <text evidence="1">The sequence shown here is derived from an EMBL/GenBank/DDBJ whole genome shotgun (WGS) entry which is preliminary data.</text>
</comment>
<dbReference type="EMBL" id="JABFTP020000144">
    <property type="protein sequence ID" value="KAL3281406.1"/>
    <property type="molecule type" value="Genomic_DNA"/>
</dbReference>
<organism evidence="1 2">
    <name type="scientific">Cryptolaemus montrouzieri</name>
    <dbReference type="NCBI Taxonomy" id="559131"/>
    <lineage>
        <taxon>Eukaryota</taxon>
        <taxon>Metazoa</taxon>
        <taxon>Ecdysozoa</taxon>
        <taxon>Arthropoda</taxon>
        <taxon>Hexapoda</taxon>
        <taxon>Insecta</taxon>
        <taxon>Pterygota</taxon>
        <taxon>Neoptera</taxon>
        <taxon>Endopterygota</taxon>
        <taxon>Coleoptera</taxon>
        <taxon>Polyphaga</taxon>
        <taxon>Cucujiformia</taxon>
        <taxon>Coccinelloidea</taxon>
        <taxon>Coccinellidae</taxon>
        <taxon>Scymninae</taxon>
        <taxon>Scymnini</taxon>
        <taxon>Cryptolaemus</taxon>
    </lineage>
</organism>
<evidence type="ECO:0000313" key="2">
    <source>
        <dbReference type="Proteomes" id="UP001516400"/>
    </source>
</evidence>
<protein>
    <submittedName>
        <fullName evidence="1">Uncharacterized protein</fullName>
    </submittedName>
</protein>